<accession>A0A9X2EDL9</accession>
<organism evidence="1 2">
    <name type="scientific">Nocardia pulmonis</name>
    <dbReference type="NCBI Taxonomy" id="2951408"/>
    <lineage>
        <taxon>Bacteria</taxon>
        <taxon>Bacillati</taxon>
        <taxon>Actinomycetota</taxon>
        <taxon>Actinomycetes</taxon>
        <taxon>Mycobacteriales</taxon>
        <taxon>Nocardiaceae</taxon>
        <taxon>Nocardia</taxon>
    </lineage>
</organism>
<comment type="caution">
    <text evidence="1">The sequence shown here is derived from an EMBL/GenBank/DDBJ whole genome shotgun (WGS) entry which is preliminary data.</text>
</comment>
<gene>
    <name evidence="1" type="ORF">NDR86_33420</name>
</gene>
<dbReference type="RefSeq" id="WP_251917907.1">
    <property type="nucleotide sequence ID" value="NZ_JAMRXG010000021.1"/>
</dbReference>
<evidence type="ECO:0000313" key="2">
    <source>
        <dbReference type="Proteomes" id="UP001139157"/>
    </source>
</evidence>
<dbReference type="Proteomes" id="UP001139157">
    <property type="component" value="Unassembled WGS sequence"/>
</dbReference>
<protein>
    <submittedName>
        <fullName evidence="1">Uncharacterized protein</fullName>
    </submittedName>
</protein>
<sequence>MTASPDDDTGGLGWLYGRNLPQVNLTFARQINARELLERMGIDQDTVGCAAE</sequence>
<proteinExistence type="predicted"/>
<reference evidence="1" key="1">
    <citation type="submission" date="2022-06" db="EMBL/GenBank/DDBJ databases">
        <title>Novel species in genus nocardia.</title>
        <authorList>
            <person name="Li F."/>
        </authorList>
    </citation>
    <scope>NUCLEOTIDE SEQUENCE</scope>
    <source>
        <strain evidence="1">CDC141</strain>
    </source>
</reference>
<keyword evidence="2" id="KW-1185">Reference proteome</keyword>
<name>A0A9X2EDL9_9NOCA</name>
<dbReference type="EMBL" id="JAMRXG010000021">
    <property type="protein sequence ID" value="MCM6778401.1"/>
    <property type="molecule type" value="Genomic_DNA"/>
</dbReference>
<dbReference type="AlphaFoldDB" id="A0A9X2EDL9"/>
<evidence type="ECO:0000313" key="1">
    <source>
        <dbReference type="EMBL" id="MCM6778401.1"/>
    </source>
</evidence>